<reference evidence="2 3" key="1">
    <citation type="submission" date="2015-02" db="EMBL/GenBank/DDBJ databases">
        <title>Draft genome sequences of ten Microbacterium spp. with emphasis on heavy metal contaminated environments.</title>
        <authorList>
            <person name="Corretto E."/>
        </authorList>
    </citation>
    <scope>NUCLEOTIDE SEQUENCE [LARGE SCALE GENOMIC DNA]</scope>
    <source>
        <strain evidence="2 3">BEL163</strain>
    </source>
</reference>
<comment type="caution">
    <text evidence="2">The sequence shown here is derived from an EMBL/GenBank/DDBJ whole genome shotgun (WGS) entry which is preliminary data.</text>
</comment>
<gene>
    <name evidence="2" type="ORF">RN51_00652</name>
</gene>
<feature type="transmembrane region" description="Helical" evidence="1">
    <location>
        <begin position="26"/>
        <end position="44"/>
    </location>
</feature>
<dbReference type="Proteomes" id="UP000033725">
    <property type="component" value="Unassembled WGS sequence"/>
</dbReference>
<dbReference type="EMBL" id="JYIV01000017">
    <property type="protein sequence ID" value="KJL25205.1"/>
    <property type="molecule type" value="Genomic_DNA"/>
</dbReference>
<proteinExistence type="predicted"/>
<feature type="transmembrane region" description="Helical" evidence="1">
    <location>
        <begin position="50"/>
        <end position="73"/>
    </location>
</feature>
<keyword evidence="1" id="KW-0472">Membrane</keyword>
<evidence type="ECO:0000313" key="3">
    <source>
        <dbReference type="Proteomes" id="UP000033725"/>
    </source>
</evidence>
<sequence>MRAAVSDLENTVLDDDDGQTQRAKRWALLSLTFAFNAFATYYYLAKAEITHPAVLTTGLVVLWAVWVALLVVALTARRAKRIHRAVANVAPVCVVIGVALYFLV</sequence>
<dbReference type="AlphaFoldDB" id="A0A0F0KYM9"/>
<evidence type="ECO:0000256" key="1">
    <source>
        <dbReference type="SAM" id="Phobius"/>
    </source>
</evidence>
<name>A0A0F0KYM9_9MICO</name>
<dbReference type="PATRIC" id="fig|82380.10.peg.651"/>
<evidence type="ECO:0000313" key="2">
    <source>
        <dbReference type="EMBL" id="KJL25205.1"/>
    </source>
</evidence>
<keyword evidence="1" id="KW-0812">Transmembrane</keyword>
<feature type="transmembrane region" description="Helical" evidence="1">
    <location>
        <begin position="85"/>
        <end position="103"/>
    </location>
</feature>
<organism evidence="2 3">
    <name type="scientific">Microbacterium oxydans</name>
    <dbReference type="NCBI Taxonomy" id="82380"/>
    <lineage>
        <taxon>Bacteria</taxon>
        <taxon>Bacillati</taxon>
        <taxon>Actinomycetota</taxon>
        <taxon>Actinomycetes</taxon>
        <taxon>Micrococcales</taxon>
        <taxon>Microbacteriaceae</taxon>
        <taxon>Microbacterium</taxon>
    </lineage>
</organism>
<accession>A0A0F0KYM9</accession>
<protein>
    <submittedName>
        <fullName evidence="2">Uncharacterized protein</fullName>
    </submittedName>
</protein>
<keyword evidence="1" id="KW-1133">Transmembrane helix</keyword>